<name>A0AAN1QQ86_SYNEL</name>
<dbReference type="CDD" id="cd02440">
    <property type="entry name" value="AdoMet_MTases"/>
    <property type="match status" value="1"/>
</dbReference>
<dbReference type="RefSeq" id="WP_208674451.1">
    <property type="nucleotide sequence ID" value="NZ_CP030139.2"/>
</dbReference>
<dbReference type="InterPro" id="IPR030373">
    <property type="entry name" value="PABS_CS"/>
</dbReference>
<feature type="binding site" evidence="4">
    <location>
        <position position="34"/>
    </location>
    <ligand>
        <name>S-methyl-5'-thioadenosine</name>
        <dbReference type="ChEBI" id="CHEBI:17509"/>
    </ligand>
</feature>
<evidence type="ECO:0000313" key="9">
    <source>
        <dbReference type="EMBL" id="AZB73532.1"/>
    </source>
</evidence>
<dbReference type="InterPro" id="IPR035246">
    <property type="entry name" value="Spermidine_synt_N"/>
</dbReference>
<comment type="function">
    <text evidence="4">Catalyzes the irreversible transfer of a propylamine group from the amino donor S-adenosylmethioninamine (decarboxy-AdoMet) to putrescine (1,4-diaminobutane) to yield spermidine.</text>
</comment>
<comment type="subunit">
    <text evidence="4">Homodimer or homotetramer.</text>
</comment>
<dbReference type="Gene3D" id="2.30.140.10">
    <property type="entry name" value="Spermidine synthase, tetramerisation domain"/>
    <property type="match status" value="1"/>
</dbReference>
<dbReference type="PROSITE" id="PS01330">
    <property type="entry name" value="PABS_1"/>
    <property type="match status" value="1"/>
</dbReference>
<dbReference type="AlphaFoldDB" id="A0AAN1QQ86"/>
<accession>A0AAN1QQ86</accession>
<dbReference type="Gene3D" id="3.40.50.150">
    <property type="entry name" value="Vaccinia Virus protein VP39"/>
    <property type="match status" value="1"/>
</dbReference>
<dbReference type="EMBL" id="CP030139">
    <property type="protein sequence ID" value="AZB73532.1"/>
    <property type="molecule type" value="Genomic_DNA"/>
</dbReference>
<feature type="binding site" evidence="4">
    <location>
        <position position="65"/>
    </location>
    <ligand>
        <name>spermidine</name>
        <dbReference type="ChEBI" id="CHEBI:57834"/>
    </ligand>
</feature>
<evidence type="ECO:0000256" key="4">
    <source>
        <dbReference type="HAMAP-Rule" id="MF_00198"/>
    </source>
</evidence>
<dbReference type="PANTHER" id="PTHR11558">
    <property type="entry name" value="SPERMIDINE/SPERMINE SYNTHASE"/>
    <property type="match status" value="1"/>
</dbReference>
<dbReference type="EC" id="2.5.1.16" evidence="4"/>
<feature type="binding site" evidence="4">
    <location>
        <position position="89"/>
    </location>
    <ligand>
        <name>spermidine</name>
        <dbReference type="ChEBI" id="CHEBI:57834"/>
    </ligand>
</feature>
<dbReference type="PANTHER" id="PTHR11558:SF11">
    <property type="entry name" value="SPERMIDINE SYNTHASE"/>
    <property type="match status" value="1"/>
</dbReference>
<dbReference type="NCBIfam" id="NF002010">
    <property type="entry name" value="PRK00811.1"/>
    <property type="match status" value="1"/>
</dbReference>
<organism evidence="9 10">
    <name type="scientific">Synechococcus elongatus PCC 11801</name>
    <dbReference type="NCBI Taxonomy" id="2219813"/>
    <lineage>
        <taxon>Bacteria</taxon>
        <taxon>Bacillati</taxon>
        <taxon>Cyanobacteriota</taxon>
        <taxon>Cyanophyceae</taxon>
        <taxon>Synechococcales</taxon>
        <taxon>Synechococcaceae</taxon>
        <taxon>Synechococcus</taxon>
    </lineage>
</organism>
<feature type="binding site" evidence="4">
    <location>
        <begin position="140"/>
        <end position="141"/>
    </location>
    <ligand>
        <name>S-methyl-5'-thioadenosine</name>
        <dbReference type="ChEBI" id="CHEBI:17509"/>
    </ligand>
</feature>
<dbReference type="HAMAP" id="MF_00198">
    <property type="entry name" value="Spermidine_synth"/>
    <property type="match status" value="1"/>
</dbReference>
<dbReference type="Pfam" id="PF01564">
    <property type="entry name" value="Spermine_synth"/>
    <property type="match status" value="1"/>
</dbReference>
<dbReference type="InterPro" id="IPR001045">
    <property type="entry name" value="Spermi_synthase"/>
</dbReference>
<sequence>MSADAPVWIDEVFEDRVRYGLRGQILWEETSSFQKITIVDTEHYGRGLLLDDCWMTAERCEVCYHEYLVHPPLTTAASITRVLVIGGGDGGTVREVLRYAEVEQVDLVEIDGRVVELSQQYLGAIGTAWADPRLNVKIGDGIAFVQTALDASYDVILVDGSDPAGPAAGLFNREFYENCRRVLKPGGVFASQAESPDSFLSVHLEMIETLSAVFAEAKPYYGWVPMYPSGWWSWLYASDALGQFQKPQSDRLAAIEPQVEIYNRDIHQAAFAQPNFVRRGLAARQG</sequence>
<keyword evidence="2 4" id="KW-0808">Transferase</keyword>
<evidence type="ECO:0000259" key="8">
    <source>
        <dbReference type="PROSITE" id="PS51006"/>
    </source>
</evidence>
<evidence type="ECO:0000256" key="1">
    <source>
        <dbReference type="ARBA" id="ARBA00007867"/>
    </source>
</evidence>
<evidence type="ECO:0000256" key="6">
    <source>
        <dbReference type="RuleBase" id="RU003836"/>
    </source>
</evidence>
<dbReference type="NCBIfam" id="TIGR00417">
    <property type="entry name" value="speE"/>
    <property type="match status" value="1"/>
</dbReference>
<dbReference type="GO" id="GO:0004766">
    <property type="term" value="F:spermidine synthase activity"/>
    <property type="evidence" value="ECO:0007669"/>
    <property type="project" value="UniProtKB-UniRule"/>
</dbReference>
<feature type="binding site" evidence="4">
    <location>
        <position position="109"/>
    </location>
    <ligand>
        <name>S-methyl-5'-thioadenosine</name>
        <dbReference type="ChEBI" id="CHEBI:17509"/>
    </ligand>
</feature>
<keyword evidence="4 7" id="KW-0745">Spermidine biosynthesis</keyword>
<dbReference type="Pfam" id="PF17284">
    <property type="entry name" value="Spermine_synt_N"/>
    <property type="match status" value="1"/>
</dbReference>
<evidence type="ECO:0000256" key="7">
    <source>
        <dbReference type="RuleBase" id="RU003837"/>
    </source>
</evidence>
<keyword evidence="3 4" id="KW-0620">Polyamine biosynthesis</keyword>
<comment type="similarity">
    <text evidence="1 4 6">Belongs to the spermidine/spermine synthase family.</text>
</comment>
<reference evidence="9 10" key="1">
    <citation type="journal article" date="2018" name="Sci. Rep.">
        <title>Genome Features and Biochemical Characteristics of a Robust, Fast Growing and Naturally Transformable Cyanobacterium Synechococcus elongatus PCC 11801 Isolated from India.</title>
        <authorList>
            <person name="Jaiswal D."/>
            <person name="Sengupta A."/>
            <person name="Sohoni S."/>
            <person name="Sengupta S."/>
            <person name="Phadnavis A.G."/>
            <person name="Pakrasi H.B."/>
            <person name="Wangikar P.P."/>
        </authorList>
    </citation>
    <scope>NUCLEOTIDE SEQUENCE [LARGE SCALE GENOMIC DNA]</scope>
    <source>
        <strain evidence="9 10">PCC 11801</strain>
    </source>
</reference>
<dbReference type="InterPro" id="IPR029063">
    <property type="entry name" value="SAM-dependent_MTases_sf"/>
</dbReference>
<evidence type="ECO:0000256" key="2">
    <source>
        <dbReference type="ARBA" id="ARBA00022679"/>
    </source>
</evidence>
<dbReference type="InterPro" id="IPR037163">
    <property type="entry name" value="Spermidine_synt_N_sf"/>
</dbReference>
<evidence type="ECO:0000313" key="10">
    <source>
        <dbReference type="Proteomes" id="UP000267249"/>
    </source>
</evidence>
<proteinExistence type="inferred from homology"/>
<evidence type="ECO:0000256" key="5">
    <source>
        <dbReference type="PROSITE-ProRule" id="PRU00354"/>
    </source>
</evidence>
<feature type="binding site" evidence="4">
    <location>
        <position position="166"/>
    </location>
    <ligand>
        <name>S-methyl-5'-thioadenosine</name>
        <dbReference type="ChEBI" id="CHEBI:17509"/>
    </ligand>
</feature>
<protein>
    <recommendedName>
        <fullName evidence="4">Polyamine aminopropyltransferase</fullName>
    </recommendedName>
    <alternativeName>
        <fullName evidence="4">Putrescine aminopropyltransferase</fullName>
        <shortName evidence="4">PAPT</shortName>
    </alternativeName>
    <alternativeName>
        <fullName evidence="4">Spermidine synthase</fullName>
        <shortName evidence="4">SPDS</shortName>
        <shortName evidence="4">SPDSY</shortName>
        <ecNumber evidence="4">2.5.1.16</ecNumber>
    </alternativeName>
</protein>
<feature type="active site" description="Proton acceptor" evidence="4 5">
    <location>
        <position position="159"/>
    </location>
</feature>
<dbReference type="PROSITE" id="PS51006">
    <property type="entry name" value="PABS_2"/>
    <property type="match status" value="1"/>
</dbReference>
<comment type="catalytic activity">
    <reaction evidence="4 7">
        <text>S-adenosyl 3-(methylsulfanyl)propylamine + putrescine = S-methyl-5'-thioadenosine + spermidine + H(+)</text>
        <dbReference type="Rhea" id="RHEA:12721"/>
        <dbReference type="ChEBI" id="CHEBI:15378"/>
        <dbReference type="ChEBI" id="CHEBI:17509"/>
        <dbReference type="ChEBI" id="CHEBI:57443"/>
        <dbReference type="ChEBI" id="CHEBI:57834"/>
        <dbReference type="ChEBI" id="CHEBI:326268"/>
        <dbReference type="EC" id="2.5.1.16"/>
    </reaction>
</comment>
<gene>
    <name evidence="4 9" type="primary">speE</name>
    <name evidence="9" type="ORF">DOP62_13175</name>
</gene>
<evidence type="ECO:0000256" key="3">
    <source>
        <dbReference type="ARBA" id="ARBA00023115"/>
    </source>
</evidence>
<dbReference type="GO" id="GO:0008295">
    <property type="term" value="P:spermidine biosynthetic process"/>
    <property type="evidence" value="ECO:0007669"/>
    <property type="project" value="UniProtKB-UniRule"/>
</dbReference>
<feature type="domain" description="PABS" evidence="8">
    <location>
        <begin position="6"/>
        <end position="239"/>
    </location>
</feature>
<dbReference type="Proteomes" id="UP000267249">
    <property type="component" value="Chromosome"/>
</dbReference>
<dbReference type="SUPFAM" id="SSF53335">
    <property type="entry name" value="S-adenosyl-L-methionine-dependent methyltransferases"/>
    <property type="match status" value="1"/>
</dbReference>
<dbReference type="InterPro" id="IPR030374">
    <property type="entry name" value="PABS"/>
</dbReference>
<comment type="caution">
    <text evidence="4">Lacks conserved residue(s) required for the propagation of feature annotation.</text>
</comment>
<comment type="pathway">
    <text evidence="4">Amine and polyamine biosynthesis; spermidine biosynthesis; spermidine from putrescine: step 1/1.</text>
</comment>